<name>A0A9P5WYU7_9AGAR</name>
<accession>A0A9P5WYU7</accession>
<dbReference type="Proteomes" id="UP000807342">
    <property type="component" value="Unassembled WGS sequence"/>
</dbReference>
<evidence type="ECO:0000313" key="2">
    <source>
        <dbReference type="Proteomes" id="UP000807342"/>
    </source>
</evidence>
<proteinExistence type="predicted"/>
<dbReference type="EMBL" id="MU152118">
    <property type="protein sequence ID" value="KAF9441002.1"/>
    <property type="molecule type" value="Genomic_DNA"/>
</dbReference>
<protein>
    <submittedName>
        <fullName evidence="1">Uncharacterized protein</fullName>
    </submittedName>
</protein>
<gene>
    <name evidence="1" type="ORF">P691DRAFT_36738</name>
</gene>
<evidence type="ECO:0000313" key="1">
    <source>
        <dbReference type="EMBL" id="KAF9441002.1"/>
    </source>
</evidence>
<organism evidence="1 2">
    <name type="scientific">Macrolepiota fuliginosa MF-IS2</name>
    <dbReference type="NCBI Taxonomy" id="1400762"/>
    <lineage>
        <taxon>Eukaryota</taxon>
        <taxon>Fungi</taxon>
        <taxon>Dikarya</taxon>
        <taxon>Basidiomycota</taxon>
        <taxon>Agaricomycotina</taxon>
        <taxon>Agaricomycetes</taxon>
        <taxon>Agaricomycetidae</taxon>
        <taxon>Agaricales</taxon>
        <taxon>Agaricineae</taxon>
        <taxon>Agaricaceae</taxon>
        <taxon>Macrolepiota</taxon>
    </lineage>
</organism>
<reference evidence="1" key="1">
    <citation type="submission" date="2020-11" db="EMBL/GenBank/DDBJ databases">
        <authorList>
            <consortium name="DOE Joint Genome Institute"/>
            <person name="Ahrendt S."/>
            <person name="Riley R."/>
            <person name="Andreopoulos W."/>
            <person name="Labutti K."/>
            <person name="Pangilinan J."/>
            <person name="Ruiz-Duenas F.J."/>
            <person name="Barrasa J.M."/>
            <person name="Sanchez-Garcia M."/>
            <person name="Camarero S."/>
            <person name="Miyauchi S."/>
            <person name="Serrano A."/>
            <person name="Linde D."/>
            <person name="Babiker R."/>
            <person name="Drula E."/>
            <person name="Ayuso-Fernandez I."/>
            <person name="Pacheco R."/>
            <person name="Padilla G."/>
            <person name="Ferreira P."/>
            <person name="Barriuso J."/>
            <person name="Kellner H."/>
            <person name="Castanera R."/>
            <person name="Alfaro M."/>
            <person name="Ramirez L."/>
            <person name="Pisabarro A.G."/>
            <person name="Kuo A."/>
            <person name="Tritt A."/>
            <person name="Lipzen A."/>
            <person name="He G."/>
            <person name="Yan M."/>
            <person name="Ng V."/>
            <person name="Cullen D."/>
            <person name="Martin F."/>
            <person name="Rosso M.-N."/>
            <person name="Henrissat B."/>
            <person name="Hibbett D."/>
            <person name="Martinez A.T."/>
            <person name="Grigoriev I.V."/>
        </authorList>
    </citation>
    <scope>NUCLEOTIDE SEQUENCE</scope>
    <source>
        <strain evidence="1">MF-IS2</strain>
    </source>
</reference>
<dbReference type="AlphaFoldDB" id="A0A9P5WYU7"/>
<comment type="caution">
    <text evidence="1">The sequence shown here is derived from an EMBL/GenBank/DDBJ whole genome shotgun (WGS) entry which is preliminary data.</text>
</comment>
<sequence length="89" mass="9726">MRRFSSLAGFQKEGCWVHMLACLHQEVESVRVFYVSSVITAEGLSKGGVFGPPTPFAILAVNGERAYMIVVVKRTIVRSLGRSPSLVSL</sequence>
<keyword evidence="2" id="KW-1185">Reference proteome</keyword>